<gene>
    <name evidence="4" type="ORF">DFR79_13213</name>
</gene>
<reference evidence="4 5" key="1">
    <citation type="submission" date="2019-03" db="EMBL/GenBank/DDBJ databases">
        <title>Subsurface microbial communities from deep shales in Ohio and West Virginia, USA.</title>
        <authorList>
            <person name="Wrighton K."/>
        </authorList>
    </citation>
    <scope>NUCLEOTIDE SEQUENCE [LARGE SCALE GENOMIC DNA]</scope>
    <source>
        <strain evidence="4 5">MA284_T2</strain>
    </source>
</reference>
<keyword evidence="3" id="KW-0472">Membrane</keyword>
<keyword evidence="3" id="KW-1133">Transmembrane helix</keyword>
<sequence>MAQKKGITVEIGASTKGLDKALKDIRSQSRKIGRELYQVNRALKFNPDSVELWAQKQDILTERVEQTKEKLDVLKQAEKDMQKQYKSGDVGEKEYREYRRELIKTEDQLESFTDELEKTQRKANEFSRKMQKAADGMEKFGNRMKGIGDNLNTHVTLPITAAFFALTEGTRDFRKEVSTLENNARTANVSIDEMHGYMSDLNAVTGELDSNVEGLSSLLAAGFRDEQLSSVIDDIAGAVIQFPDTLKFENLSESIQETIGSGQSVGQFDEMLSRLGINLDDFNEGLQTAKENGKATDYVMQTLANTGLSDVYEQYKDNNEALVESAEANYDLEQSLAELGAELEPIMTQIKENVIDVVDAFNDLSEEEQDMVIFGAGVAAALGPVLSITGNLSLTLSSLTNVINGAGGLTAALNPYMIGGAVIVGFGLLAKRIYEGNKQLKFMERNVKSLNEAELKRRKDLLESDIQKEERRLEARRNGASEDSIIGEKYSISESQNRLNNLKKDLDETEKALQEIEETNNELEEVDLSGGGGGGSTSDQSDYKNYIDELRAEIESYNFEQEVENMSNDSEKAWAKLENKMYGEFERIDNLKDATAEQKEKLKEMVEQFYNNQYKDYLEEVNEQEEEEAERRKEAAIEREEQLQNELELLKKDGKERELAQLEQQYEAEKELMQEKGQDTATLTKIYREKRLDIIEKYNKKELQLEREKMENRFEMGKISETQYRKYLRERLKQYEKDTDEWRRIREKINETLKAESDPNDFSTNLANLGRMGRNAATGYTGESDSKEGAKSINWMTDAFVDLGLEIEEANQKFVDWKDDLITGLSDAIARGEDLGDVFDNIADQIASMVLQKAVVGPIVNYALGGLNLPTFHEGGFVSPANAIAKMQRYHEGGGIGLKSNEVPAILENGEYVLNKDQVKGLQNGGGSAPINIFDITAIDTQSFAEYVSRNPDAIINVVGRDIMRNGTLRQAIKKS</sequence>
<dbReference type="OrthoDB" id="1677957at2"/>
<dbReference type="AlphaFoldDB" id="A0A4R6LE32"/>
<evidence type="ECO:0000256" key="1">
    <source>
        <dbReference type="SAM" id="Coils"/>
    </source>
</evidence>
<name>A0A4R6LE32_9FIRM</name>
<feature type="coiled-coil region" evidence="1">
    <location>
        <begin position="57"/>
        <end position="136"/>
    </location>
</feature>
<feature type="transmembrane region" description="Helical" evidence="3">
    <location>
        <begin position="372"/>
        <end position="396"/>
    </location>
</feature>
<evidence type="ECO:0000313" key="4">
    <source>
        <dbReference type="EMBL" id="TDO77681.1"/>
    </source>
</evidence>
<feature type="region of interest" description="Disordered" evidence="2">
    <location>
        <begin position="519"/>
        <end position="542"/>
    </location>
</feature>
<keyword evidence="1" id="KW-0175">Coiled coil</keyword>
<dbReference type="RefSeq" id="WP_133516065.1">
    <property type="nucleotide sequence ID" value="NZ_SNWX01000032.1"/>
</dbReference>
<evidence type="ECO:0000313" key="5">
    <source>
        <dbReference type="Proteomes" id="UP000295064"/>
    </source>
</evidence>
<feature type="coiled-coil region" evidence="1">
    <location>
        <begin position="588"/>
        <end position="679"/>
    </location>
</feature>
<organism evidence="4 5">
    <name type="scientific">Halanaerobium saccharolyticum</name>
    <dbReference type="NCBI Taxonomy" id="43595"/>
    <lineage>
        <taxon>Bacteria</taxon>
        <taxon>Bacillati</taxon>
        <taxon>Bacillota</taxon>
        <taxon>Clostridia</taxon>
        <taxon>Halanaerobiales</taxon>
        <taxon>Halanaerobiaceae</taxon>
        <taxon>Halanaerobium</taxon>
    </lineage>
</organism>
<accession>A0A4R6LE32</accession>
<evidence type="ECO:0000256" key="2">
    <source>
        <dbReference type="SAM" id="MobiDB-lite"/>
    </source>
</evidence>
<comment type="caution">
    <text evidence="4">The sequence shown here is derived from an EMBL/GenBank/DDBJ whole genome shotgun (WGS) entry which is preliminary data.</text>
</comment>
<keyword evidence="3" id="KW-0812">Transmembrane</keyword>
<dbReference type="EMBL" id="SNWX01000032">
    <property type="protein sequence ID" value="TDO77681.1"/>
    <property type="molecule type" value="Genomic_DNA"/>
</dbReference>
<feature type="transmembrane region" description="Helical" evidence="3">
    <location>
        <begin position="416"/>
        <end position="434"/>
    </location>
</feature>
<dbReference type="Proteomes" id="UP000295064">
    <property type="component" value="Unassembled WGS sequence"/>
</dbReference>
<protein>
    <recommendedName>
        <fullName evidence="6">Phage-related minor tail protein</fullName>
    </recommendedName>
</protein>
<evidence type="ECO:0008006" key="6">
    <source>
        <dbReference type="Google" id="ProtNLM"/>
    </source>
</evidence>
<proteinExistence type="predicted"/>
<evidence type="ECO:0000256" key="3">
    <source>
        <dbReference type="SAM" id="Phobius"/>
    </source>
</evidence>